<feature type="transmembrane region" description="Helical" evidence="12">
    <location>
        <begin position="123"/>
        <end position="149"/>
    </location>
</feature>
<organism evidence="14 15">
    <name type="scientific">Aquibacillus salsiterrae</name>
    <dbReference type="NCBI Taxonomy" id="2950439"/>
    <lineage>
        <taxon>Bacteria</taxon>
        <taxon>Bacillati</taxon>
        <taxon>Bacillota</taxon>
        <taxon>Bacilli</taxon>
        <taxon>Bacillales</taxon>
        <taxon>Bacillaceae</taxon>
        <taxon>Aquibacillus</taxon>
    </lineage>
</organism>
<keyword evidence="10" id="KW-0482">Metalloprotease</keyword>
<dbReference type="InterPro" id="IPR008915">
    <property type="entry name" value="Peptidase_M50"/>
</dbReference>
<keyword evidence="6" id="KW-0479">Metal-binding</keyword>
<dbReference type="GO" id="GO:0006508">
    <property type="term" value="P:proteolysis"/>
    <property type="evidence" value="ECO:0007669"/>
    <property type="project" value="UniProtKB-KW"/>
</dbReference>
<feature type="transmembrane region" description="Helical" evidence="12">
    <location>
        <begin position="81"/>
        <end position="103"/>
    </location>
</feature>
<evidence type="ECO:0000256" key="3">
    <source>
        <dbReference type="ARBA" id="ARBA00007931"/>
    </source>
</evidence>
<feature type="domain" description="Peptidase M50" evidence="13">
    <location>
        <begin position="68"/>
        <end position="124"/>
    </location>
</feature>
<evidence type="ECO:0000256" key="2">
    <source>
        <dbReference type="ARBA" id="ARBA00004141"/>
    </source>
</evidence>
<reference evidence="14" key="1">
    <citation type="submission" date="2022-06" db="EMBL/GenBank/DDBJ databases">
        <title>Aquibacillus sp. a new bacterium isolated from soil saline samples.</title>
        <authorList>
            <person name="Galisteo C."/>
            <person name="De La Haba R."/>
            <person name="Sanchez-Porro C."/>
            <person name="Ventosa A."/>
        </authorList>
    </citation>
    <scope>NUCLEOTIDE SEQUENCE</scope>
    <source>
        <strain evidence="14">3ASR75-54</strain>
    </source>
</reference>
<comment type="similarity">
    <text evidence="3">Belongs to the peptidase M50B family.</text>
</comment>
<keyword evidence="5 12" id="KW-0812">Transmembrane</keyword>
<dbReference type="GO" id="GO:0016020">
    <property type="term" value="C:membrane"/>
    <property type="evidence" value="ECO:0007669"/>
    <property type="project" value="UniProtKB-SubCell"/>
</dbReference>
<keyword evidence="15" id="KW-1185">Reference proteome</keyword>
<dbReference type="Pfam" id="PF02163">
    <property type="entry name" value="Peptidase_M50"/>
    <property type="match status" value="1"/>
</dbReference>
<dbReference type="GO" id="GO:0008237">
    <property type="term" value="F:metallopeptidase activity"/>
    <property type="evidence" value="ECO:0007669"/>
    <property type="project" value="UniProtKB-KW"/>
</dbReference>
<dbReference type="Proteomes" id="UP001145069">
    <property type="component" value="Unassembled WGS sequence"/>
</dbReference>
<evidence type="ECO:0000313" key="14">
    <source>
        <dbReference type="EMBL" id="MDC3415665.1"/>
    </source>
</evidence>
<evidence type="ECO:0000256" key="9">
    <source>
        <dbReference type="ARBA" id="ARBA00022989"/>
    </source>
</evidence>
<keyword evidence="11 12" id="KW-0472">Membrane</keyword>
<evidence type="ECO:0000256" key="12">
    <source>
        <dbReference type="SAM" id="Phobius"/>
    </source>
</evidence>
<evidence type="ECO:0000313" key="15">
    <source>
        <dbReference type="Proteomes" id="UP001145069"/>
    </source>
</evidence>
<comment type="caution">
    <text evidence="14">The sequence shown here is derived from an EMBL/GenBank/DDBJ whole genome shotgun (WGS) entry which is preliminary data.</text>
</comment>
<evidence type="ECO:0000256" key="6">
    <source>
        <dbReference type="ARBA" id="ARBA00022723"/>
    </source>
</evidence>
<evidence type="ECO:0000256" key="8">
    <source>
        <dbReference type="ARBA" id="ARBA00022833"/>
    </source>
</evidence>
<gene>
    <name evidence="14" type="ORF">NC799_01905</name>
</gene>
<dbReference type="PANTHER" id="PTHR39188">
    <property type="entry name" value="MEMBRANE-ASSOCIATED ZINC METALLOPROTEASE M50B"/>
    <property type="match status" value="1"/>
</dbReference>
<accession>A0A9X3WCV2</accession>
<protein>
    <submittedName>
        <fullName evidence="14">Site-2 protease family protein</fullName>
    </submittedName>
</protein>
<sequence>MGHYVAARSYQWRIRRVSLWVFGGVMETDEHGSRPIKQELIVTLAGPLQHIWIFFLLQLCSAYSLLPSSLLTVATQYNATIFLFNLLPIWPLDGGKLLMLFYASFLPFRRAHAATVLTSTCLLVISVAAMFLYYPFTLSTLLLVSFILWENRLEWKRRYYIFMRFLLKRHVLDNHAKKVRPIVVRPDHSLMYVFGRFRRNCYHQILIKDEGSPSGMPIGEKECLHTYFRLKQSQMTVGELTAFRH</sequence>
<dbReference type="AlphaFoldDB" id="A0A9X3WCV2"/>
<keyword evidence="8" id="KW-0862">Zinc</keyword>
<evidence type="ECO:0000256" key="1">
    <source>
        <dbReference type="ARBA" id="ARBA00001947"/>
    </source>
</evidence>
<evidence type="ECO:0000256" key="7">
    <source>
        <dbReference type="ARBA" id="ARBA00022801"/>
    </source>
</evidence>
<keyword evidence="4 14" id="KW-0645">Protease</keyword>
<evidence type="ECO:0000256" key="4">
    <source>
        <dbReference type="ARBA" id="ARBA00022670"/>
    </source>
</evidence>
<dbReference type="PANTHER" id="PTHR39188:SF3">
    <property type="entry name" value="STAGE IV SPORULATION PROTEIN FB"/>
    <property type="match status" value="1"/>
</dbReference>
<proteinExistence type="inferred from homology"/>
<comment type="cofactor">
    <cofactor evidence="1">
        <name>Zn(2+)</name>
        <dbReference type="ChEBI" id="CHEBI:29105"/>
    </cofactor>
</comment>
<name>A0A9X3WCV2_9BACI</name>
<evidence type="ECO:0000259" key="13">
    <source>
        <dbReference type="Pfam" id="PF02163"/>
    </source>
</evidence>
<comment type="subcellular location">
    <subcellularLocation>
        <location evidence="2">Membrane</location>
        <topology evidence="2">Multi-pass membrane protein</topology>
    </subcellularLocation>
</comment>
<evidence type="ECO:0000256" key="11">
    <source>
        <dbReference type="ARBA" id="ARBA00023136"/>
    </source>
</evidence>
<evidence type="ECO:0000256" key="10">
    <source>
        <dbReference type="ARBA" id="ARBA00023049"/>
    </source>
</evidence>
<keyword evidence="7" id="KW-0378">Hydrolase</keyword>
<feature type="transmembrane region" description="Helical" evidence="12">
    <location>
        <begin position="51"/>
        <end position="74"/>
    </location>
</feature>
<dbReference type="EMBL" id="JAMQKC010000001">
    <property type="protein sequence ID" value="MDC3415665.1"/>
    <property type="molecule type" value="Genomic_DNA"/>
</dbReference>
<keyword evidence="9 12" id="KW-1133">Transmembrane helix</keyword>
<dbReference type="GO" id="GO:0046872">
    <property type="term" value="F:metal ion binding"/>
    <property type="evidence" value="ECO:0007669"/>
    <property type="project" value="UniProtKB-KW"/>
</dbReference>
<evidence type="ECO:0000256" key="5">
    <source>
        <dbReference type="ARBA" id="ARBA00022692"/>
    </source>
</evidence>